<evidence type="ECO:0000256" key="2">
    <source>
        <dbReference type="SAM" id="MobiDB-lite"/>
    </source>
</evidence>
<keyword evidence="5" id="KW-1185">Reference proteome</keyword>
<keyword evidence="1" id="KW-0456">Lyase</keyword>
<comment type="caution">
    <text evidence="4">The sequence shown here is derived from an EMBL/GenBank/DDBJ whole genome shotgun (WGS) entry which is preliminary data.</text>
</comment>
<dbReference type="InterPro" id="IPR050772">
    <property type="entry name" value="Hydratase-Decarb/MhpD_sf"/>
</dbReference>
<proteinExistence type="predicted"/>
<dbReference type="Proteomes" id="UP001500804">
    <property type="component" value="Unassembled WGS sequence"/>
</dbReference>
<evidence type="ECO:0000313" key="4">
    <source>
        <dbReference type="EMBL" id="GAA5115090.1"/>
    </source>
</evidence>
<evidence type="ECO:0000259" key="3">
    <source>
        <dbReference type="Pfam" id="PF01557"/>
    </source>
</evidence>
<evidence type="ECO:0000256" key="1">
    <source>
        <dbReference type="ARBA" id="ARBA00023239"/>
    </source>
</evidence>
<sequence length="339" mass="35603">MRGGLRDAAAARELGEPDLALTRPEPGQQCQRTAQHRGLHTVSRRAVLHSGTHGSMIRSTCAIVHVMVGTSLSDEVHAAADRLLRAAEARTPCAPVRELLPESSVSVGYAVQSLLTRARLDRGRRVVGRKIGLTSPAVQAQLGVDQPDFGVLFDDMLCRQDEPVAMRRLLQPRIEAEIAFVLGEDLAEGDLDEGTARSAVAEVQPALEIVDSRVAGWDITIVDTIADNASSGLYVLGEPRQPLGQLDLRGVEMTLVDEEGGTVSSGSGSACLGDPVNALLWLARTAQDLGDPLRAGEVVLSGALGPMVPVRAGARYTATLTGLGTVRAAFTGDSAGGGQ</sequence>
<keyword evidence="4" id="KW-0378">Hydrolase</keyword>
<evidence type="ECO:0000313" key="5">
    <source>
        <dbReference type="Proteomes" id="UP001500804"/>
    </source>
</evidence>
<organism evidence="4 5">
    <name type="scientific">Pseudonocardia adelaidensis</name>
    <dbReference type="NCBI Taxonomy" id="648754"/>
    <lineage>
        <taxon>Bacteria</taxon>
        <taxon>Bacillati</taxon>
        <taxon>Actinomycetota</taxon>
        <taxon>Actinomycetes</taxon>
        <taxon>Pseudonocardiales</taxon>
        <taxon>Pseudonocardiaceae</taxon>
        <taxon>Pseudonocardia</taxon>
    </lineage>
</organism>
<protein>
    <submittedName>
        <fullName evidence="4">Fumarylacetoacetate hydrolase family protein</fullName>
    </submittedName>
</protein>
<feature type="domain" description="Fumarylacetoacetase-like C-terminal" evidence="3">
    <location>
        <begin position="145"/>
        <end position="329"/>
    </location>
</feature>
<dbReference type="Pfam" id="PF01557">
    <property type="entry name" value="FAA_hydrolase"/>
    <property type="match status" value="1"/>
</dbReference>
<name>A0ABP9NDA3_9PSEU</name>
<dbReference type="EMBL" id="BAABJO010000004">
    <property type="protein sequence ID" value="GAA5115090.1"/>
    <property type="molecule type" value="Genomic_DNA"/>
</dbReference>
<dbReference type="InterPro" id="IPR011234">
    <property type="entry name" value="Fumarylacetoacetase-like_C"/>
</dbReference>
<dbReference type="SUPFAM" id="SSF56529">
    <property type="entry name" value="FAH"/>
    <property type="match status" value="1"/>
</dbReference>
<dbReference type="InterPro" id="IPR036663">
    <property type="entry name" value="Fumarylacetoacetase_C_sf"/>
</dbReference>
<reference evidence="5" key="1">
    <citation type="journal article" date="2019" name="Int. J. Syst. Evol. Microbiol.">
        <title>The Global Catalogue of Microorganisms (GCM) 10K type strain sequencing project: providing services to taxonomists for standard genome sequencing and annotation.</title>
        <authorList>
            <consortium name="The Broad Institute Genomics Platform"/>
            <consortium name="The Broad Institute Genome Sequencing Center for Infectious Disease"/>
            <person name="Wu L."/>
            <person name="Ma J."/>
        </authorList>
    </citation>
    <scope>NUCLEOTIDE SEQUENCE [LARGE SCALE GENOMIC DNA]</scope>
    <source>
        <strain evidence="5">JCM 18302</strain>
    </source>
</reference>
<feature type="region of interest" description="Disordered" evidence="2">
    <location>
        <begin position="1"/>
        <end position="26"/>
    </location>
</feature>
<dbReference type="PANTHER" id="PTHR30143">
    <property type="entry name" value="ACID HYDRATASE"/>
    <property type="match status" value="1"/>
</dbReference>
<dbReference type="Gene3D" id="3.90.850.10">
    <property type="entry name" value="Fumarylacetoacetase-like, C-terminal domain"/>
    <property type="match status" value="1"/>
</dbReference>
<dbReference type="PANTHER" id="PTHR30143:SF0">
    <property type="entry name" value="2-KETO-4-PENTENOATE HYDRATASE"/>
    <property type="match status" value="1"/>
</dbReference>
<gene>
    <name evidence="4" type="ORF">GCM10023320_13310</name>
</gene>
<accession>A0ABP9NDA3</accession>
<dbReference type="GO" id="GO:0016787">
    <property type="term" value="F:hydrolase activity"/>
    <property type="evidence" value="ECO:0007669"/>
    <property type="project" value="UniProtKB-KW"/>
</dbReference>